<feature type="compositionally biased region" description="Low complexity" evidence="1">
    <location>
        <begin position="117"/>
        <end position="126"/>
    </location>
</feature>
<dbReference type="EMBL" id="FQZK01000011">
    <property type="protein sequence ID" value="SHJ89702.1"/>
    <property type="molecule type" value="Genomic_DNA"/>
</dbReference>
<protein>
    <submittedName>
        <fullName evidence="3">Uncharacterized protein</fullName>
    </submittedName>
</protein>
<dbReference type="STRING" id="758803.SAMN05421803_11121"/>
<feature type="transmembrane region" description="Helical" evidence="2">
    <location>
        <begin position="78"/>
        <end position="101"/>
    </location>
</feature>
<evidence type="ECO:0000313" key="4">
    <source>
        <dbReference type="Proteomes" id="UP000184452"/>
    </source>
</evidence>
<organism evidence="3 4">
    <name type="scientific">Nocardiopsis flavescens</name>
    <dbReference type="NCBI Taxonomy" id="758803"/>
    <lineage>
        <taxon>Bacteria</taxon>
        <taxon>Bacillati</taxon>
        <taxon>Actinomycetota</taxon>
        <taxon>Actinomycetes</taxon>
        <taxon>Streptosporangiales</taxon>
        <taxon>Nocardiopsidaceae</taxon>
        <taxon>Nocardiopsis</taxon>
    </lineage>
</organism>
<keyword evidence="4" id="KW-1185">Reference proteome</keyword>
<feature type="transmembrane region" description="Helical" evidence="2">
    <location>
        <begin position="12"/>
        <end position="34"/>
    </location>
</feature>
<keyword evidence="2" id="KW-1133">Transmembrane helix</keyword>
<dbReference type="Proteomes" id="UP000184452">
    <property type="component" value="Unassembled WGS sequence"/>
</dbReference>
<feature type="region of interest" description="Disordered" evidence="1">
    <location>
        <begin position="104"/>
        <end position="126"/>
    </location>
</feature>
<evidence type="ECO:0000256" key="1">
    <source>
        <dbReference type="SAM" id="MobiDB-lite"/>
    </source>
</evidence>
<dbReference type="RefSeq" id="WP_073380536.1">
    <property type="nucleotide sequence ID" value="NZ_FQZK01000011.1"/>
</dbReference>
<evidence type="ECO:0000313" key="3">
    <source>
        <dbReference type="EMBL" id="SHJ89702.1"/>
    </source>
</evidence>
<feature type="transmembrane region" description="Helical" evidence="2">
    <location>
        <begin position="46"/>
        <end position="72"/>
    </location>
</feature>
<evidence type="ECO:0000256" key="2">
    <source>
        <dbReference type="SAM" id="Phobius"/>
    </source>
</evidence>
<proteinExistence type="predicted"/>
<keyword evidence="2" id="KW-0472">Membrane</keyword>
<dbReference type="AlphaFoldDB" id="A0A1M6N201"/>
<accession>A0A1M6N201</accession>
<feature type="compositionally biased region" description="Pro residues" evidence="1">
    <location>
        <begin position="107"/>
        <end position="116"/>
    </location>
</feature>
<sequence>MTEMTDLTPLVSSLPALLFVLAQIALGVAALAAVPRLGPERRTAALAGGGLVVAGGLLTGGFRLLLLFAPAIPAQTSLLGVLGVVPPLVFAGGLLGLVLAATAKPAAPGPYPPPGTRPGAYPHPGR</sequence>
<keyword evidence="2" id="KW-0812">Transmembrane</keyword>
<name>A0A1M6N201_9ACTN</name>
<reference evidence="3 4" key="1">
    <citation type="submission" date="2016-11" db="EMBL/GenBank/DDBJ databases">
        <authorList>
            <person name="Jaros S."/>
            <person name="Januszkiewicz K."/>
            <person name="Wedrychowicz H."/>
        </authorList>
    </citation>
    <scope>NUCLEOTIDE SEQUENCE [LARGE SCALE GENOMIC DNA]</scope>
    <source>
        <strain evidence="3 4">CGMCC 4.5723</strain>
    </source>
</reference>
<gene>
    <name evidence="3" type="ORF">SAMN05421803_11121</name>
</gene>